<evidence type="ECO:0000313" key="2">
    <source>
        <dbReference type="EMBL" id="RVU41251.1"/>
    </source>
</evidence>
<feature type="chain" id="PRO_5019457182" evidence="1">
    <location>
        <begin position="20"/>
        <end position="264"/>
    </location>
</feature>
<dbReference type="EMBL" id="SACS01000002">
    <property type="protein sequence ID" value="RVU41251.1"/>
    <property type="molecule type" value="Genomic_DNA"/>
</dbReference>
<name>A0A437R3B2_9GAMM</name>
<proteinExistence type="predicted"/>
<dbReference type="OrthoDB" id="6709190at2"/>
<dbReference type="SUPFAM" id="SSF56935">
    <property type="entry name" value="Porins"/>
    <property type="match status" value="1"/>
</dbReference>
<sequence length="264" mass="29265">MKSYLLTALFSVISVNAVASSYQAQTDLNYGWVDIGNVDINAWQAKQRFFLAPVSTDGAVPLAEAAFMQRQSSLAATFTRATLDAGNQEAHNNAWSVGGEYMDRSHNYYAAVDMEFINNSKAYEATTKLGYFFQNDWLVTADIYHTKDELGRTALEYGASTKKLLDLNTGDFIAITGGLRNYDDSTLTSYNVGADYYFGKNLSVGLGYHWVSAGVFQNDNDGFEVRSNWYVLPNLAVNASVGRIFLDDVSLDETAYQIGASYRF</sequence>
<dbReference type="InterPro" id="IPR031593">
    <property type="entry name" value="Porin_7"/>
</dbReference>
<dbReference type="Proteomes" id="UP000283077">
    <property type="component" value="Unassembled WGS sequence"/>
</dbReference>
<feature type="signal peptide" evidence="1">
    <location>
        <begin position="1"/>
        <end position="19"/>
    </location>
</feature>
<comment type="caution">
    <text evidence="2">The sequence shown here is derived from an EMBL/GenBank/DDBJ whole genome shotgun (WGS) entry which is preliminary data.</text>
</comment>
<dbReference type="Pfam" id="PF16956">
    <property type="entry name" value="Porin_7"/>
    <property type="match status" value="2"/>
</dbReference>
<reference evidence="2 3" key="1">
    <citation type="submission" date="2019-01" db="EMBL/GenBank/DDBJ databases">
        <authorList>
            <person name="Chen W.-M."/>
        </authorList>
    </citation>
    <scope>NUCLEOTIDE SEQUENCE [LARGE SCALE GENOMIC DNA]</scope>
    <source>
        <strain evidence="2 3">KYPC3</strain>
    </source>
</reference>
<dbReference type="AlphaFoldDB" id="A0A437R3B2"/>
<gene>
    <name evidence="2" type="ORF">EOE67_03355</name>
</gene>
<evidence type="ECO:0000256" key="1">
    <source>
        <dbReference type="SAM" id="SignalP"/>
    </source>
</evidence>
<keyword evidence="3" id="KW-1185">Reference proteome</keyword>
<dbReference type="RefSeq" id="WP_127697634.1">
    <property type="nucleotide sequence ID" value="NZ_SACS01000002.1"/>
</dbReference>
<accession>A0A437R3B2</accession>
<organism evidence="2 3">
    <name type="scientific">Rheinheimera riviphila</name>
    <dbReference type="NCBI Taxonomy" id="1834037"/>
    <lineage>
        <taxon>Bacteria</taxon>
        <taxon>Pseudomonadati</taxon>
        <taxon>Pseudomonadota</taxon>
        <taxon>Gammaproteobacteria</taxon>
        <taxon>Chromatiales</taxon>
        <taxon>Chromatiaceae</taxon>
        <taxon>Rheinheimera</taxon>
    </lineage>
</organism>
<keyword evidence="1" id="KW-0732">Signal</keyword>
<evidence type="ECO:0000313" key="3">
    <source>
        <dbReference type="Proteomes" id="UP000283077"/>
    </source>
</evidence>
<protein>
    <submittedName>
        <fullName evidence="2">Putative porin</fullName>
    </submittedName>
</protein>